<accession>A0A164PZ95</accession>
<feature type="compositionally biased region" description="Low complexity" evidence="1">
    <location>
        <begin position="87"/>
        <end position="99"/>
    </location>
</feature>
<evidence type="ECO:0000256" key="1">
    <source>
        <dbReference type="SAM" id="MobiDB-lite"/>
    </source>
</evidence>
<organism evidence="2 3">
    <name type="scientific">Sistotremastrum niveocremeum HHB9708</name>
    <dbReference type="NCBI Taxonomy" id="1314777"/>
    <lineage>
        <taxon>Eukaryota</taxon>
        <taxon>Fungi</taxon>
        <taxon>Dikarya</taxon>
        <taxon>Basidiomycota</taxon>
        <taxon>Agaricomycotina</taxon>
        <taxon>Agaricomycetes</taxon>
        <taxon>Sistotremastrales</taxon>
        <taxon>Sistotremastraceae</taxon>
        <taxon>Sertulicium</taxon>
        <taxon>Sertulicium niveocremeum</taxon>
    </lineage>
</organism>
<evidence type="ECO:0000313" key="3">
    <source>
        <dbReference type="Proteomes" id="UP000076722"/>
    </source>
</evidence>
<protein>
    <submittedName>
        <fullName evidence="2">Uncharacterized protein</fullName>
    </submittedName>
</protein>
<dbReference type="EMBL" id="KV419429">
    <property type="protein sequence ID" value="KZS89174.1"/>
    <property type="molecule type" value="Genomic_DNA"/>
</dbReference>
<dbReference type="AlphaFoldDB" id="A0A164PZ95"/>
<dbReference type="OrthoDB" id="2690041at2759"/>
<keyword evidence="3" id="KW-1185">Reference proteome</keyword>
<dbReference type="Proteomes" id="UP000076722">
    <property type="component" value="Unassembled WGS sequence"/>
</dbReference>
<evidence type="ECO:0000313" key="2">
    <source>
        <dbReference type="EMBL" id="KZS89174.1"/>
    </source>
</evidence>
<proteinExistence type="predicted"/>
<reference evidence="2 3" key="1">
    <citation type="journal article" date="2016" name="Mol. Biol. Evol.">
        <title>Comparative Genomics of Early-Diverging Mushroom-Forming Fungi Provides Insights into the Origins of Lignocellulose Decay Capabilities.</title>
        <authorList>
            <person name="Nagy L.G."/>
            <person name="Riley R."/>
            <person name="Tritt A."/>
            <person name="Adam C."/>
            <person name="Daum C."/>
            <person name="Floudas D."/>
            <person name="Sun H."/>
            <person name="Yadav J.S."/>
            <person name="Pangilinan J."/>
            <person name="Larsson K.H."/>
            <person name="Matsuura K."/>
            <person name="Barry K."/>
            <person name="Labutti K."/>
            <person name="Kuo R."/>
            <person name="Ohm R.A."/>
            <person name="Bhattacharya S.S."/>
            <person name="Shirouzu T."/>
            <person name="Yoshinaga Y."/>
            <person name="Martin F.M."/>
            <person name="Grigoriev I.V."/>
            <person name="Hibbett D.S."/>
        </authorList>
    </citation>
    <scope>NUCLEOTIDE SEQUENCE [LARGE SCALE GENOMIC DNA]</scope>
    <source>
        <strain evidence="2 3">HHB9708</strain>
    </source>
</reference>
<feature type="region of interest" description="Disordered" evidence="1">
    <location>
        <begin position="81"/>
        <end position="110"/>
    </location>
</feature>
<sequence>MPDSNGAANDGKFAHVINLATQALLRSLSEALHFNPHDPDAHFPEGDAESRRDVIGPVGAIYVQERSLSQRKELFADIQNTMHESPSTSATANKTTSTAVLDPTQKDKHSDNIGVLRSMRRRLQLQKKLYVVQKCLK</sequence>
<name>A0A164PZ95_9AGAM</name>
<gene>
    <name evidence="2" type="ORF">SISNIDRAFT_458922</name>
</gene>